<dbReference type="Proteomes" id="UP001596956">
    <property type="component" value="Unassembled WGS sequence"/>
</dbReference>
<dbReference type="SUPFAM" id="SSF53901">
    <property type="entry name" value="Thiolase-like"/>
    <property type="match status" value="1"/>
</dbReference>
<sequence length="63" mass="6495">MTHSYPADSRSTAAVGARAVAVIGMSCRFPGAAGPERFRDLLRAGRSAITEPAPERAAAAPRA</sequence>
<accession>A0ABW3BF99</accession>
<evidence type="ECO:0000313" key="3">
    <source>
        <dbReference type="Proteomes" id="UP001596956"/>
    </source>
</evidence>
<comment type="caution">
    <text evidence="2">The sequence shown here is derived from an EMBL/GenBank/DDBJ whole genome shotgun (WGS) entry which is preliminary data.</text>
</comment>
<protein>
    <submittedName>
        <fullName evidence="2">Beta-ketoacyl synthase N-terminal-like domain-containing protein</fullName>
    </submittedName>
</protein>
<dbReference type="Gene3D" id="3.40.47.10">
    <property type="match status" value="1"/>
</dbReference>
<keyword evidence="3" id="KW-1185">Reference proteome</keyword>
<reference evidence="3" key="1">
    <citation type="journal article" date="2019" name="Int. J. Syst. Evol. Microbiol.">
        <title>The Global Catalogue of Microorganisms (GCM) 10K type strain sequencing project: providing services to taxonomists for standard genome sequencing and annotation.</title>
        <authorList>
            <consortium name="The Broad Institute Genomics Platform"/>
            <consortium name="The Broad Institute Genome Sequencing Center for Infectious Disease"/>
            <person name="Wu L."/>
            <person name="Ma J."/>
        </authorList>
    </citation>
    <scope>NUCLEOTIDE SEQUENCE [LARGE SCALE GENOMIC DNA]</scope>
    <source>
        <strain evidence="3">CCUG 63369</strain>
    </source>
</reference>
<dbReference type="InterPro" id="IPR016039">
    <property type="entry name" value="Thiolase-like"/>
</dbReference>
<name>A0ABW3BF99_9ACTN</name>
<dbReference type="InterPro" id="IPR014030">
    <property type="entry name" value="Ketoacyl_synth_N"/>
</dbReference>
<organism evidence="2 3">
    <name type="scientific">Streptomonospora algeriensis</name>
    <dbReference type="NCBI Taxonomy" id="995084"/>
    <lineage>
        <taxon>Bacteria</taxon>
        <taxon>Bacillati</taxon>
        <taxon>Actinomycetota</taxon>
        <taxon>Actinomycetes</taxon>
        <taxon>Streptosporangiales</taxon>
        <taxon>Nocardiopsidaceae</taxon>
        <taxon>Streptomonospora</taxon>
    </lineage>
</organism>
<feature type="non-terminal residue" evidence="2">
    <location>
        <position position="63"/>
    </location>
</feature>
<evidence type="ECO:0000259" key="1">
    <source>
        <dbReference type="Pfam" id="PF00109"/>
    </source>
</evidence>
<gene>
    <name evidence="2" type="ORF">ACFQZU_11945</name>
</gene>
<dbReference type="Pfam" id="PF00109">
    <property type="entry name" value="ketoacyl-synt"/>
    <property type="match status" value="1"/>
</dbReference>
<proteinExistence type="predicted"/>
<evidence type="ECO:0000313" key="2">
    <source>
        <dbReference type="EMBL" id="MFD0802022.1"/>
    </source>
</evidence>
<feature type="domain" description="Beta-ketoacyl synthase-like N-terminal" evidence="1">
    <location>
        <begin position="18"/>
        <end position="56"/>
    </location>
</feature>
<dbReference type="EMBL" id="JBHTHR010000349">
    <property type="protein sequence ID" value="MFD0802022.1"/>
    <property type="molecule type" value="Genomic_DNA"/>
</dbReference>